<proteinExistence type="predicted"/>
<evidence type="ECO:0000313" key="2">
    <source>
        <dbReference type="EMBL" id="PZG23237.1"/>
    </source>
</evidence>
<keyword evidence="1" id="KW-1133">Transmembrane helix</keyword>
<comment type="caution">
    <text evidence="2">The sequence shown here is derived from an EMBL/GenBank/DDBJ whole genome shotgun (WGS) entry which is preliminary data.</text>
</comment>
<keyword evidence="1" id="KW-0472">Membrane</keyword>
<accession>A0A2W2FN38</accession>
<feature type="transmembrane region" description="Helical" evidence="1">
    <location>
        <begin position="64"/>
        <end position="82"/>
    </location>
</feature>
<sequence>MNLPGVRLRRAAMASANPMATAGRDARTILKEYPREALAVLLLIAAAMLLPFRLAPIAIFPVPLVAWATAAAVTLSSGGWTFRDRLTSAGAPVACYVFGGLAVTALRWAQGAADLGGLAAEYFRVGEIMFMVGTAAGVFWLAYRLLTPPRPRPR</sequence>
<protein>
    <recommendedName>
        <fullName evidence="4">Transmembrane protein</fullName>
    </recommendedName>
</protein>
<evidence type="ECO:0000313" key="3">
    <source>
        <dbReference type="Proteomes" id="UP000248544"/>
    </source>
</evidence>
<evidence type="ECO:0000256" key="1">
    <source>
        <dbReference type="SAM" id="Phobius"/>
    </source>
</evidence>
<organism evidence="2 3">
    <name type="scientific">Spongiactinospora gelatinilytica</name>
    <dbReference type="NCBI Taxonomy" id="2666298"/>
    <lineage>
        <taxon>Bacteria</taxon>
        <taxon>Bacillati</taxon>
        <taxon>Actinomycetota</taxon>
        <taxon>Actinomycetes</taxon>
        <taxon>Streptosporangiales</taxon>
        <taxon>Streptosporangiaceae</taxon>
        <taxon>Spongiactinospora</taxon>
    </lineage>
</organism>
<dbReference type="AlphaFoldDB" id="A0A2W2FN38"/>
<feature type="transmembrane region" description="Helical" evidence="1">
    <location>
        <begin position="37"/>
        <end position="58"/>
    </location>
</feature>
<reference evidence="2 3" key="1">
    <citation type="submission" date="2018-01" db="EMBL/GenBank/DDBJ databases">
        <title>Draft genome sequence of Sphaerisporangium sp. 7K107.</title>
        <authorList>
            <person name="Sahin N."/>
            <person name="Saygin H."/>
            <person name="Ay H."/>
        </authorList>
    </citation>
    <scope>NUCLEOTIDE SEQUENCE [LARGE SCALE GENOMIC DNA]</scope>
    <source>
        <strain evidence="2 3">7K107</strain>
    </source>
</reference>
<keyword evidence="1" id="KW-0812">Transmembrane</keyword>
<feature type="transmembrane region" description="Helical" evidence="1">
    <location>
        <begin position="89"/>
        <end position="108"/>
    </location>
</feature>
<dbReference type="Proteomes" id="UP000248544">
    <property type="component" value="Unassembled WGS sequence"/>
</dbReference>
<gene>
    <name evidence="2" type="ORF">C1I98_36310</name>
</gene>
<evidence type="ECO:0008006" key="4">
    <source>
        <dbReference type="Google" id="ProtNLM"/>
    </source>
</evidence>
<dbReference type="EMBL" id="POUA01000532">
    <property type="protein sequence ID" value="PZG23237.1"/>
    <property type="molecule type" value="Genomic_DNA"/>
</dbReference>
<name>A0A2W2FN38_9ACTN</name>
<keyword evidence="3" id="KW-1185">Reference proteome</keyword>
<feature type="transmembrane region" description="Helical" evidence="1">
    <location>
        <begin position="128"/>
        <end position="146"/>
    </location>
</feature>